<dbReference type="EMBL" id="KN823020">
    <property type="protein sequence ID" value="KIO26689.1"/>
    <property type="molecule type" value="Genomic_DNA"/>
</dbReference>
<dbReference type="Proteomes" id="UP000054248">
    <property type="component" value="Unassembled WGS sequence"/>
</dbReference>
<reference evidence="4" key="2">
    <citation type="submission" date="2015-01" db="EMBL/GenBank/DDBJ databases">
        <title>Evolutionary Origins and Diversification of the Mycorrhizal Mutualists.</title>
        <authorList>
            <consortium name="DOE Joint Genome Institute"/>
            <consortium name="Mycorrhizal Genomics Consortium"/>
            <person name="Kohler A."/>
            <person name="Kuo A."/>
            <person name="Nagy L.G."/>
            <person name="Floudas D."/>
            <person name="Copeland A."/>
            <person name="Barry K.W."/>
            <person name="Cichocki N."/>
            <person name="Veneault-Fourrey C."/>
            <person name="LaButti K."/>
            <person name="Lindquist E.A."/>
            <person name="Lipzen A."/>
            <person name="Lundell T."/>
            <person name="Morin E."/>
            <person name="Murat C."/>
            <person name="Riley R."/>
            <person name="Ohm R."/>
            <person name="Sun H."/>
            <person name="Tunlid A."/>
            <person name="Henrissat B."/>
            <person name="Grigoriev I.V."/>
            <person name="Hibbett D.S."/>
            <person name="Martin F."/>
        </authorList>
    </citation>
    <scope>NUCLEOTIDE SEQUENCE [LARGE SCALE GENOMIC DNA]</scope>
    <source>
        <strain evidence="4">MUT 4182</strain>
    </source>
</reference>
<feature type="signal peptide" evidence="1">
    <location>
        <begin position="1"/>
        <end position="20"/>
    </location>
</feature>
<organism evidence="3 4">
    <name type="scientific">Tulasnella calospora MUT 4182</name>
    <dbReference type="NCBI Taxonomy" id="1051891"/>
    <lineage>
        <taxon>Eukaryota</taxon>
        <taxon>Fungi</taxon>
        <taxon>Dikarya</taxon>
        <taxon>Basidiomycota</taxon>
        <taxon>Agaricomycotina</taxon>
        <taxon>Agaricomycetes</taxon>
        <taxon>Cantharellales</taxon>
        <taxon>Tulasnellaceae</taxon>
        <taxon>Tulasnella</taxon>
    </lineage>
</organism>
<keyword evidence="4" id="KW-1185">Reference proteome</keyword>
<dbReference type="OrthoDB" id="3354157at2759"/>
<dbReference type="HOGENOM" id="CLU_3052114_0_0_1"/>
<evidence type="ECO:0000313" key="4">
    <source>
        <dbReference type="Proteomes" id="UP000054248"/>
    </source>
</evidence>
<protein>
    <recommendedName>
        <fullName evidence="2">DUF6533 domain-containing protein</fullName>
    </recommendedName>
</protein>
<proteinExistence type="predicted"/>
<dbReference type="Pfam" id="PF20151">
    <property type="entry name" value="DUF6533"/>
    <property type="match status" value="1"/>
</dbReference>
<gene>
    <name evidence="3" type="ORF">M407DRAFT_24003</name>
</gene>
<reference evidence="3 4" key="1">
    <citation type="submission" date="2014-04" db="EMBL/GenBank/DDBJ databases">
        <authorList>
            <consortium name="DOE Joint Genome Institute"/>
            <person name="Kuo A."/>
            <person name="Girlanda M."/>
            <person name="Perotto S."/>
            <person name="Kohler A."/>
            <person name="Nagy L.G."/>
            <person name="Floudas D."/>
            <person name="Copeland A."/>
            <person name="Barry K.W."/>
            <person name="Cichocki N."/>
            <person name="Veneault-Fourrey C."/>
            <person name="LaButti K."/>
            <person name="Lindquist E.A."/>
            <person name="Lipzen A."/>
            <person name="Lundell T."/>
            <person name="Morin E."/>
            <person name="Murat C."/>
            <person name="Sun H."/>
            <person name="Tunlid A."/>
            <person name="Henrissat B."/>
            <person name="Grigoriev I.V."/>
            <person name="Hibbett D.S."/>
            <person name="Martin F."/>
            <person name="Nordberg H.P."/>
            <person name="Cantor M.N."/>
            <person name="Hua S.X."/>
        </authorList>
    </citation>
    <scope>NUCLEOTIDE SEQUENCE [LARGE SCALE GENOMIC DNA]</scope>
    <source>
        <strain evidence="3 4">MUT 4182</strain>
    </source>
</reference>
<dbReference type="InterPro" id="IPR045340">
    <property type="entry name" value="DUF6533"/>
</dbReference>
<feature type="chain" id="PRO_5002180756" description="DUF6533 domain-containing protein" evidence="1">
    <location>
        <begin position="21"/>
        <end position="54"/>
    </location>
</feature>
<dbReference type="AlphaFoldDB" id="A0A0C3QK46"/>
<evidence type="ECO:0000256" key="1">
    <source>
        <dbReference type="SAM" id="SignalP"/>
    </source>
</evidence>
<keyword evidence="1" id="KW-0732">Signal</keyword>
<evidence type="ECO:0000313" key="3">
    <source>
        <dbReference type="EMBL" id="KIO26689.1"/>
    </source>
</evidence>
<feature type="domain" description="DUF6533" evidence="2">
    <location>
        <begin position="6"/>
        <end position="43"/>
    </location>
</feature>
<evidence type="ECO:0000259" key="2">
    <source>
        <dbReference type="Pfam" id="PF20151"/>
    </source>
</evidence>
<accession>A0A0C3QK46</accession>
<sequence>MLDLLMVGFTVLVWDHLCTIDEEIQFWWTAPPSAVKFLFLVVRGNLNSRGTPPG</sequence>
<name>A0A0C3QK46_9AGAM</name>